<dbReference type="RefSeq" id="WP_067372465.1">
    <property type="nucleotide sequence ID" value="NZ_JBIUBN010000003.1"/>
</dbReference>
<evidence type="ECO:0000313" key="3">
    <source>
        <dbReference type="Proteomes" id="UP000070620"/>
    </source>
</evidence>
<dbReference type="Pfam" id="PF06013">
    <property type="entry name" value="WXG100"/>
    <property type="match status" value="1"/>
</dbReference>
<evidence type="ECO:0000256" key="1">
    <source>
        <dbReference type="RuleBase" id="RU362001"/>
    </source>
</evidence>
<protein>
    <recommendedName>
        <fullName evidence="1">ESAT-6-like protein</fullName>
    </recommendedName>
</protein>
<comment type="caution">
    <text evidence="2">The sequence shown here is derived from an EMBL/GenBank/DDBJ whole genome shotgun (WGS) entry which is preliminary data.</text>
</comment>
<organism evidence="2 3">
    <name type="scientific">Micromonospora rosaria</name>
    <dbReference type="NCBI Taxonomy" id="47874"/>
    <lineage>
        <taxon>Bacteria</taxon>
        <taxon>Bacillati</taxon>
        <taxon>Actinomycetota</taxon>
        <taxon>Actinomycetes</taxon>
        <taxon>Micromonosporales</taxon>
        <taxon>Micromonosporaceae</taxon>
        <taxon>Micromonospora</taxon>
    </lineage>
</organism>
<reference evidence="2 3" key="1">
    <citation type="submission" date="2016-01" db="EMBL/GenBank/DDBJ databases">
        <title>Whole genome sequence and analysis of Micromonospora rosaria DSM 803, which can produce antibacterial substance rosamicin.</title>
        <authorList>
            <person name="Yang H."/>
            <person name="He X."/>
            <person name="Zhu D."/>
        </authorList>
    </citation>
    <scope>NUCLEOTIDE SEQUENCE [LARGE SCALE GENOMIC DNA]</scope>
    <source>
        <strain evidence="2 3">DSM 803</strain>
    </source>
</reference>
<evidence type="ECO:0000313" key="2">
    <source>
        <dbReference type="EMBL" id="KXK58745.1"/>
    </source>
</evidence>
<dbReference type="EMBL" id="LRQV01000160">
    <property type="protein sequence ID" value="KXK58745.1"/>
    <property type="molecule type" value="Genomic_DNA"/>
</dbReference>
<sequence length="102" mass="11274">MAFEVEAATLHTAASDVRSTRSEVDGELKKLWGVVDDLAIAWKGQASGGFQQLMTRWNEDTAKLLTAMDNIADLLDKSGTTHQVNDEEQQQMLDKFHAALNP</sequence>
<comment type="similarity">
    <text evidence="1">Belongs to the WXG100 family.</text>
</comment>
<keyword evidence="3" id="KW-1185">Reference proteome</keyword>
<dbReference type="OrthoDB" id="4554345at2"/>
<dbReference type="AlphaFoldDB" id="A0A136PJZ4"/>
<dbReference type="Proteomes" id="UP000070620">
    <property type="component" value="Unassembled WGS sequence"/>
</dbReference>
<proteinExistence type="inferred from homology"/>
<accession>A0A136PJZ4</accession>
<dbReference type="SUPFAM" id="SSF140453">
    <property type="entry name" value="EsxAB dimer-like"/>
    <property type="match status" value="1"/>
</dbReference>
<gene>
    <name evidence="2" type="ORF">AWW66_28045</name>
</gene>
<dbReference type="Gene3D" id="1.10.287.1060">
    <property type="entry name" value="ESAT-6-like"/>
    <property type="match status" value="1"/>
</dbReference>
<dbReference type="InterPro" id="IPR036689">
    <property type="entry name" value="ESAT-6-like_sf"/>
</dbReference>
<name>A0A136PJZ4_9ACTN</name>
<dbReference type="InterPro" id="IPR010310">
    <property type="entry name" value="T7SS_ESAT-6-like"/>
</dbReference>
<dbReference type="NCBIfam" id="TIGR03930">
    <property type="entry name" value="WXG100_ESAT6"/>
    <property type="match status" value="1"/>
</dbReference>